<protein>
    <submittedName>
        <fullName evidence="2">TetR family transcriptional regulator</fullName>
    </submittedName>
</protein>
<dbReference type="STRING" id="162209.IJ22_16810"/>
<evidence type="ECO:0000313" key="3">
    <source>
        <dbReference type="Proteomes" id="UP000061660"/>
    </source>
</evidence>
<dbReference type="AlphaFoldDB" id="A0A0U2VRD1"/>
<keyword evidence="1" id="KW-0238">DNA-binding</keyword>
<dbReference type="KEGG" id="pnp:IJ22_16810"/>
<gene>
    <name evidence="2" type="ORF">IJ22_16810</name>
</gene>
<evidence type="ECO:0000256" key="1">
    <source>
        <dbReference type="ARBA" id="ARBA00023125"/>
    </source>
</evidence>
<dbReference type="PANTHER" id="PTHR43479">
    <property type="entry name" value="ACREF/ENVCD OPERON REPRESSOR-RELATED"/>
    <property type="match status" value="1"/>
</dbReference>
<evidence type="ECO:0000313" key="2">
    <source>
        <dbReference type="EMBL" id="ALS22055.1"/>
    </source>
</evidence>
<dbReference type="PRINTS" id="PR00455">
    <property type="entry name" value="HTHTETR"/>
</dbReference>
<dbReference type="OrthoDB" id="9812993at2"/>
<dbReference type="InterPro" id="IPR001647">
    <property type="entry name" value="HTH_TetR"/>
</dbReference>
<organism evidence="2 3">
    <name type="scientific">Paenibacillus naphthalenovorans</name>
    <dbReference type="NCBI Taxonomy" id="162209"/>
    <lineage>
        <taxon>Bacteria</taxon>
        <taxon>Bacillati</taxon>
        <taxon>Bacillota</taxon>
        <taxon>Bacilli</taxon>
        <taxon>Bacillales</taxon>
        <taxon>Paenibacillaceae</taxon>
        <taxon>Paenibacillus</taxon>
    </lineage>
</organism>
<dbReference type="RefSeq" id="WP_062408391.1">
    <property type="nucleotide sequence ID" value="NZ_BJCS01000001.1"/>
</dbReference>
<dbReference type="Gene3D" id="1.10.357.10">
    <property type="entry name" value="Tetracycline Repressor, domain 2"/>
    <property type="match status" value="1"/>
</dbReference>
<proteinExistence type="predicted"/>
<dbReference type="PROSITE" id="PS50977">
    <property type="entry name" value="HTH_TETR_2"/>
    <property type="match status" value="1"/>
</dbReference>
<dbReference type="PANTHER" id="PTHR43479:SF11">
    <property type="entry name" value="ACREF_ENVCD OPERON REPRESSOR-RELATED"/>
    <property type="match status" value="1"/>
</dbReference>
<dbReference type="PATRIC" id="fig|162209.4.peg.1780"/>
<accession>A0A0U2VRD1</accession>
<sequence>MPKRQEIIDAASRLFSEKGLAATTVDEIAKEAGVAKGSFYKMFESKDVLLSEVLTQFIDSMQEMADYVILLADMTAKEKIEKHCQLTLEHIFEQRHFFLSVISPHDVSSASLVKTNSSIVIFEKQIMHLTKKMLLSAYGEEIDPFVWDIVLAYHSFMREYAFQIIHTQQNAIPVVSKLISNILDILIQYFHESRIEPVITCELRKKIEFVEYSPVDKENQILELYRMIESKAASLNIEPQSKKEVIEAIAYLKEEANRNRPRTVIKKSLLNYLREHKPLSELCNRLERLLFD</sequence>
<name>A0A0U2VRD1_9BACL</name>
<reference evidence="2 3" key="2">
    <citation type="journal article" date="2016" name="Genome Announc.">
        <title>Complete Genome Sequences of Two Interactive Moderate Thermophiles, Paenibacillus napthalenovorans 32O-Y and Paenibacillus sp. 32O-W.</title>
        <authorList>
            <person name="Butler R.R.III."/>
            <person name="Wang J."/>
            <person name="Stark B.C."/>
            <person name="Pombert J.F."/>
        </authorList>
    </citation>
    <scope>NUCLEOTIDE SEQUENCE [LARGE SCALE GENOMIC DNA]</scope>
    <source>
        <strain evidence="2 3">32O-Y</strain>
    </source>
</reference>
<dbReference type="InterPro" id="IPR050624">
    <property type="entry name" value="HTH-type_Tx_Regulator"/>
</dbReference>
<dbReference type="SUPFAM" id="SSF46689">
    <property type="entry name" value="Homeodomain-like"/>
    <property type="match status" value="1"/>
</dbReference>
<dbReference type="EMBL" id="CP013652">
    <property type="protein sequence ID" value="ALS22055.1"/>
    <property type="molecule type" value="Genomic_DNA"/>
</dbReference>
<dbReference type="Pfam" id="PF00440">
    <property type="entry name" value="TetR_N"/>
    <property type="match status" value="1"/>
</dbReference>
<reference evidence="3" key="1">
    <citation type="submission" date="2015-12" db="EMBL/GenBank/DDBJ databases">
        <title>Complete genome sequences of two moderately thermophilic Paenibacillus species.</title>
        <authorList>
            <person name="Butler R.III."/>
            <person name="Wang J."/>
            <person name="Stark B.C."/>
            <person name="Pombert J.-F."/>
        </authorList>
    </citation>
    <scope>NUCLEOTIDE SEQUENCE [LARGE SCALE GENOMIC DNA]</scope>
    <source>
        <strain evidence="3">32O-Y</strain>
    </source>
</reference>
<dbReference type="InterPro" id="IPR009057">
    <property type="entry name" value="Homeodomain-like_sf"/>
</dbReference>
<dbReference type="GO" id="GO:0003677">
    <property type="term" value="F:DNA binding"/>
    <property type="evidence" value="ECO:0007669"/>
    <property type="project" value="UniProtKB-UniRule"/>
</dbReference>
<dbReference type="Proteomes" id="UP000061660">
    <property type="component" value="Chromosome"/>
</dbReference>
<keyword evidence="3" id="KW-1185">Reference proteome</keyword>